<feature type="chain" id="PRO_5045401677" evidence="1">
    <location>
        <begin position="24"/>
        <end position="194"/>
    </location>
</feature>
<protein>
    <submittedName>
        <fullName evidence="2">Uncharacterized protein</fullName>
    </submittedName>
</protein>
<reference evidence="2 3" key="1">
    <citation type="submission" date="2021-06" db="EMBL/GenBank/DDBJ databases">
        <title>A haploid diamondback moth (Plutella xylostella L.) genome assembly resolves 31 chromosomes and identifies a diamide resistance mutation.</title>
        <authorList>
            <person name="Ward C.M."/>
            <person name="Perry K.D."/>
            <person name="Baker G."/>
            <person name="Powis K."/>
            <person name="Heckel D.G."/>
            <person name="Baxter S.W."/>
        </authorList>
    </citation>
    <scope>NUCLEOTIDE SEQUENCE [LARGE SCALE GENOMIC DNA]</scope>
    <source>
        <strain evidence="2 3">LV</strain>
        <tissue evidence="2">Single pupa</tissue>
    </source>
</reference>
<name>A0ABQ7PUY4_PLUXY</name>
<gene>
    <name evidence="2" type="ORF">JYU34_020725</name>
</gene>
<dbReference type="PROSITE" id="PS51257">
    <property type="entry name" value="PROKAR_LIPOPROTEIN"/>
    <property type="match status" value="1"/>
</dbReference>
<feature type="signal peptide" evidence="1">
    <location>
        <begin position="1"/>
        <end position="23"/>
    </location>
</feature>
<comment type="caution">
    <text evidence="2">The sequence shown here is derived from an EMBL/GenBank/DDBJ whole genome shotgun (WGS) entry which is preliminary data.</text>
</comment>
<dbReference type="EMBL" id="JAHIBW010000028">
    <property type="protein sequence ID" value="KAG7296785.1"/>
    <property type="molecule type" value="Genomic_DNA"/>
</dbReference>
<dbReference type="Proteomes" id="UP000823941">
    <property type="component" value="Chromosome 28"/>
</dbReference>
<proteinExistence type="predicted"/>
<evidence type="ECO:0000256" key="1">
    <source>
        <dbReference type="SAM" id="SignalP"/>
    </source>
</evidence>
<accession>A0ABQ7PUY4</accession>
<evidence type="ECO:0000313" key="2">
    <source>
        <dbReference type="EMBL" id="KAG7296785.1"/>
    </source>
</evidence>
<evidence type="ECO:0000313" key="3">
    <source>
        <dbReference type="Proteomes" id="UP000823941"/>
    </source>
</evidence>
<organism evidence="2 3">
    <name type="scientific">Plutella xylostella</name>
    <name type="common">Diamondback moth</name>
    <name type="synonym">Plutella maculipennis</name>
    <dbReference type="NCBI Taxonomy" id="51655"/>
    <lineage>
        <taxon>Eukaryota</taxon>
        <taxon>Metazoa</taxon>
        <taxon>Ecdysozoa</taxon>
        <taxon>Arthropoda</taxon>
        <taxon>Hexapoda</taxon>
        <taxon>Insecta</taxon>
        <taxon>Pterygota</taxon>
        <taxon>Neoptera</taxon>
        <taxon>Endopterygota</taxon>
        <taxon>Lepidoptera</taxon>
        <taxon>Glossata</taxon>
        <taxon>Ditrysia</taxon>
        <taxon>Yponomeutoidea</taxon>
        <taxon>Plutellidae</taxon>
        <taxon>Plutella</taxon>
    </lineage>
</organism>
<keyword evidence="1" id="KW-0732">Signal</keyword>
<keyword evidence="3" id="KW-1185">Reference proteome</keyword>
<sequence>MKTSIAVHFALALILTGPSLISCQFMRNNALPTKMDPTLKHLIEESVKQITKHKNENKGNAKLTDKPLQSKEIQSYLKGIGDSKYGRENVKSVTKTWITDNNNTADVKRVSRFSTKFSPDKGRGLQKQVISKKMNMELKKEKMSLSEDFPTLMRKGSRFKWQQKDFSPLMWGLPEERRRNLNNVGFAADQNMEW</sequence>